<organism evidence="2 3">
    <name type="scientific">Virgibacillus xinjiangensis</name>
    <dbReference type="NCBI Taxonomy" id="393090"/>
    <lineage>
        <taxon>Bacteria</taxon>
        <taxon>Bacillati</taxon>
        <taxon>Bacillota</taxon>
        <taxon>Bacilli</taxon>
        <taxon>Bacillales</taxon>
        <taxon>Bacillaceae</taxon>
        <taxon>Virgibacillus</taxon>
    </lineage>
</organism>
<evidence type="ECO:0000256" key="1">
    <source>
        <dbReference type="SAM" id="Phobius"/>
    </source>
</evidence>
<evidence type="ECO:0008006" key="4">
    <source>
        <dbReference type="Google" id="ProtNLM"/>
    </source>
</evidence>
<keyword evidence="3" id="KW-1185">Reference proteome</keyword>
<dbReference type="EMBL" id="JBHRSA010000005">
    <property type="protein sequence ID" value="MFC3039192.1"/>
    <property type="molecule type" value="Genomic_DNA"/>
</dbReference>
<gene>
    <name evidence="2" type="ORF">ACFOGI_02880</name>
</gene>
<protein>
    <recommendedName>
        <fullName evidence="4">DUF4181 domain-containing protein</fullName>
    </recommendedName>
</protein>
<reference evidence="3" key="1">
    <citation type="journal article" date="2019" name="Int. J. Syst. Evol. Microbiol.">
        <title>The Global Catalogue of Microorganisms (GCM) 10K type strain sequencing project: providing services to taxonomists for standard genome sequencing and annotation.</title>
        <authorList>
            <consortium name="The Broad Institute Genomics Platform"/>
            <consortium name="The Broad Institute Genome Sequencing Center for Infectious Disease"/>
            <person name="Wu L."/>
            <person name="Ma J."/>
        </authorList>
    </citation>
    <scope>NUCLEOTIDE SEQUENCE [LARGE SCALE GENOMIC DNA]</scope>
    <source>
        <strain evidence="3">KCTC 13128</strain>
    </source>
</reference>
<feature type="transmembrane region" description="Helical" evidence="1">
    <location>
        <begin position="52"/>
        <end position="73"/>
    </location>
</feature>
<keyword evidence="1" id="KW-0472">Membrane</keyword>
<name>A0ABV7CS95_9BACI</name>
<dbReference type="RefSeq" id="WP_390268136.1">
    <property type="nucleotide sequence ID" value="NZ_JBHRSA010000005.1"/>
</dbReference>
<keyword evidence="1" id="KW-0812">Transmembrane</keyword>
<evidence type="ECO:0000313" key="2">
    <source>
        <dbReference type="EMBL" id="MFC3039192.1"/>
    </source>
</evidence>
<feature type="transmembrane region" description="Helical" evidence="1">
    <location>
        <begin position="116"/>
        <end position="137"/>
    </location>
</feature>
<accession>A0ABV7CS95</accession>
<dbReference type="Proteomes" id="UP001595279">
    <property type="component" value="Unassembled WGS sequence"/>
</dbReference>
<proteinExistence type="predicted"/>
<sequence length="138" mass="16068">MGAIQAFLQTKEEIYILVYCLIILWINVDYLKEHKQVKEGLAEIDSEDDLEIKPASISFMFIGLIFNFIRRWLIYLLAVFMTENLVVIIIAAILFGVSLYDSVFNYSLEKVRKSNLGFYLIIIDSIFIAGFVLYLFFN</sequence>
<keyword evidence="1" id="KW-1133">Transmembrane helix</keyword>
<feature type="transmembrane region" description="Helical" evidence="1">
    <location>
        <begin position="14"/>
        <end position="31"/>
    </location>
</feature>
<comment type="caution">
    <text evidence="2">The sequence shown here is derived from an EMBL/GenBank/DDBJ whole genome shotgun (WGS) entry which is preliminary data.</text>
</comment>
<evidence type="ECO:0000313" key="3">
    <source>
        <dbReference type="Proteomes" id="UP001595279"/>
    </source>
</evidence>